<keyword evidence="5" id="KW-1133">Transmembrane helix</keyword>
<comment type="caution">
    <text evidence="6">The sequence shown here is derived from an EMBL/GenBank/DDBJ whole genome shotgun (WGS) entry which is preliminary data.</text>
</comment>
<dbReference type="Pfam" id="PF03323">
    <property type="entry name" value="GerA"/>
    <property type="match status" value="1"/>
</dbReference>
<dbReference type="Proteomes" id="UP000624041">
    <property type="component" value="Unassembled WGS sequence"/>
</dbReference>
<dbReference type="InterPro" id="IPR004995">
    <property type="entry name" value="Spore_Ger"/>
</dbReference>
<keyword evidence="5" id="KW-0812">Transmembrane</keyword>
<accession>A0A918D0J4</accession>
<evidence type="ECO:0000256" key="5">
    <source>
        <dbReference type="SAM" id="Phobius"/>
    </source>
</evidence>
<protein>
    <submittedName>
        <fullName evidence="6">Membrane protein YndD</fullName>
    </submittedName>
</protein>
<dbReference type="EMBL" id="BMOS01000006">
    <property type="protein sequence ID" value="GGN54447.1"/>
    <property type="molecule type" value="Genomic_DNA"/>
</dbReference>
<gene>
    <name evidence="6" type="primary">yndD</name>
    <name evidence="6" type="ORF">GCM10007971_12180</name>
</gene>
<dbReference type="GO" id="GO:0005886">
    <property type="term" value="C:plasma membrane"/>
    <property type="evidence" value="ECO:0007669"/>
    <property type="project" value="UniProtKB-SubCell"/>
</dbReference>
<dbReference type="PANTHER" id="PTHR22550">
    <property type="entry name" value="SPORE GERMINATION PROTEIN"/>
    <property type="match status" value="1"/>
</dbReference>
<reference evidence="6" key="2">
    <citation type="submission" date="2020-09" db="EMBL/GenBank/DDBJ databases">
        <authorList>
            <person name="Sun Q."/>
            <person name="Ohkuma M."/>
        </authorList>
    </citation>
    <scope>NUCLEOTIDE SEQUENCE</scope>
    <source>
        <strain evidence="6">JCM 17251</strain>
    </source>
</reference>
<evidence type="ECO:0000256" key="3">
    <source>
        <dbReference type="ARBA" id="ARBA00023136"/>
    </source>
</evidence>
<evidence type="ECO:0000256" key="2">
    <source>
        <dbReference type="ARBA" id="ARBA00005278"/>
    </source>
</evidence>
<evidence type="ECO:0000313" key="7">
    <source>
        <dbReference type="Proteomes" id="UP000624041"/>
    </source>
</evidence>
<sequence length="515" mass="56939">MARRSIFNRMKTRNKIKQSQEQQEEFNTSITKNLDDNLKSIKKMLGDPTDLVTRELIIGGIEKRAAIIYISGITDEDLINNNILKVIQENLMQYETGILDKIHSEVVAVTDTDKSNNLDDVSLAILNGHTAFYLEGYEEVLLMGTTGGESRSIEEPESETLVRGPRDGFVESIFTNMALIRRDIRDPNLRFKKHEVGKRSKQMVVVCYIEGITNPDLVNEINRRLATMDIDFISDSSFIEQWIEDSIYSPFPQILDTERPDSVSASLIQGKVGIIVDGTPFALIAPMSLSDGLASPEDYTQRWMSASLLRILRFLAAFIAVFLPGLYVAFVSFHPGMIPSTLAYSIAASREGVPFPAAVEAILLAITFEILHEAGVRLPKVIGQTIGIVGGLVIGEAAVSAGIVSPIMVIVTALTAIAAFSIPTYSMSIALRTFRFIVIIASGALGLYGLILIYIMMNIHIVNLKSIGMPYSIPFGPLFLKDLKDVIIRAPFTKLTRRPKHLEPVDDVSKDTSIK</sequence>
<dbReference type="GO" id="GO:0009847">
    <property type="term" value="P:spore germination"/>
    <property type="evidence" value="ECO:0007669"/>
    <property type="project" value="UniProtKB-UniRule"/>
</dbReference>
<evidence type="ECO:0000256" key="4">
    <source>
        <dbReference type="PIRNR" id="PIRNR005690"/>
    </source>
</evidence>
<dbReference type="PIRSF" id="PIRSF005690">
    <property type="entry name" value="GerBA"/>
    <property type="match status" value="1"/>
</dbReference>
<organism evidence="6 7">
    <name type="scientific">Oceanobacillus indicireducens</name>
    <dbReference type="NCBI Taxonomy" id="1004261"/>
    <lineage>
        <taxon>Bacteria</taxon>
        <taxon>Bacillati</taxon>
        <taxon>Bacillota</taxon>
        <taxon>Bacilli</taxon>
        <taxon>Bacillales</taxon>
        <taxon>Bacillaceae</taxon>
        <taxon>Oceanobacillus</taxon>
    </lineage>
</organism>
<proteinExistence type="inferred from homology"/>
<dbReference type="InterPro" id="IPR050768">
    <property type="entry name" value="UPF0353/GerABKA_families"/>
</dbReference>
<name>A0A918D0J4_9BACI</name>
<dbReference type="RefSeq" id="WP_188856441.1">
    <property type="nucleotide sequence ID" value="NZ_BMOS01000006.1"/>
</dbReference>
<feature type="transmembrane region" description="Helical" evidence="5">
    <location>
        <begin position="401"/>
        <end position="422"/>
    </location>
</feature>
<evidence type="ECO:0000313" key="6">
    <source>
        <dbReference type="EMBL" id="GGN54447.1"/>
    </source>
</evidence>
<dbReference type="AlphaFoldDB" id="A0A918D0J4"/>
<dbReference type="PANTHER" id="PTHR22550:SF5">
    <property type="entry name" value="LEUCINE ZIPPER PROTEIN 4"/>
    <property type="match status" value="1"/>
</dbReference>
<keyword evidence="3 4" id="KW-0472">Membrane</keyword>
<feature type="transmembrane region" description="Helical" evidence="5">
    <location>
        <begin position="353"/>
        <end position="371"/>
    </location>
</feature>
<feature type="transmembrane region" description="Helical" evidence="5">
    <location>
        <begin position="378"/>
        <end position="395"/>
    </location>
</feature>
<comment type="subcellular location">
    <subcellularLocation>
        <location evidence="4">Cell membrane</location>
    </subcellularLocation>
    <subcellularLocation>
        <location evidence="1">Membrane</location>
        <topology evidence="1">Multi-pass membrane protein</topology>
    </subcellularLocation>
</comment>
<comment type="similarity">
    <text evidence="2 4">Belongs to the GerABKA family.</text>
</comment>
<keyword evidence="7" id="KW-1185">Reference proteome</keyword>
<feature type="transmembrane region" description="Helical" evidence="5">
    <location>
        <begin position="434"/>
        <end position="457"/>
    </location>
</feature>
<feature type="transmembrane region" description="Helical" evidence="5">
    <location>
        <begin position="311"/>
        <end position="333"/>
    </location>
</feature>
<evidence type="ECO:0000256" key="1">
    <source>
        <dbReference type="ARBA" id="ARBA00004141"/>
    </source>
</evidence>
<reference evidence="6" key="1">
    <citation type="journal article" date="2014" name="Int. J. Syst. Evol. Microbiol.">
        <title>Complete genome sequence of Corynebacterium casei LMG S-19264T (=DSM 44701T), isolated from a smear-ripened cheese.</title>
        <authorList>
            <consortium name="US DOE Joint Genome Institute (JGI-PGF)"/>
            <person name="Walter F."/>
            <person name="Albersmeier A."/>
            <person name="Kalinowski J."/>
            <person name="Ruckert C."/>
        </authorList>
    </citation>
    <scope>NUCLEOTIDE SEQUENCE</scope>
    <source>
        <strain evidence="6">JCM 17251</strain>
    </source>
</reference>